<keyword evidence="2 5" id="KW-0812">Transmembrane</keyword>
<dbReference type="Proteomes" id="UP000471120">
    <property type="component" value="Unassembled WGS sequence"/>
</dbReference>
<feature type="transmembrane region" description="Helical" evidence="5">
    <location>
        <begin position="49"/>
        <end position="69"/>
    </location>
</feature>
<evidence type="ECO:0000256" key="3">
    <source>
        <dbReference type="ARBA" id="ARBA00022989"/>
    </source>
</evidence>
<dbReference type="Pfam" id="PF07291">
    <property type="entry name" value="MauE"/>
    <property type="match status" value="1"/>
</dbReference>
<evidence type="ECO:0000256" key="2">
    <source>
        <dbReference type="ARBA" id="ARBA00022692"/>
    </source>
</evidence>
<feature type="transmembrane region" description="Helical" evidence="5">
    <location>
        <begin position="126"/>
        <end position="145"/>
    </location>
</feature>
<dbReference type="GO" id="GO:0030416">
    <property type="term" value="P:methylamine metabolic process"/>
    <property type="evidence" value="ECO:0007669"/>
    <property type="project" value="InterPro"/>
</dbReference>
<evidence type="ECO:0000256" key="4">
    <source>
        <dbReference type="ARBA" id="ARBA00023136"/>
    </source>
</evidence>
<proteinExistence type="predicted"/>
<keyword evidence="3 5" id="KW-1133">Transmembrane helix</keyword>
<accession>A0A6P2CD06</accession>
<dbReference type="RefSeq" id="WP_010837277.1">
    <property type="nucleotide sequence ID" value="NZ_QRCM01000001.1"/>
</dbReference>
<evidence type="ECO:0000256" key="1">
    <source>
        <dbReference type="ARBA" id="ARBA00004141"/>
    </source>
</evidence>
<comment type="subcellular location">
    <subcellularLocation>
        <location evidence="1">Membrane</location>
        <topology evidence="1">Multi-pass membrane protein</topology>
    </subcellularLocation>
</comment>
<comment type="caution">
    <text evidence="7">The sequence shown here is derived from an EMBL/GenBank/DDBJ whole genome shotgun (WGS) entry which is preliminary data.</text>
</comment>
<evidence type="ECO:0000313" key="8">
    <source>
        <dbReference type="Proteomes" id="UP000471120"/>
    </source>
</evidence>
<dbReference type="GO" id="GO:0016020">
    <property type="term" value="C:membrane"/>
    <property type="evidence" value="ECO:0007669"/>
    <property type="project" value="UniProtKB-SubCell"/>
</dbReference>
<organism evidence="7 8">
    <name type="scientific">Rhodococcus rhodnii</name>
    <dbReference type="NCBI Taxonomy" id="38312"/>
    <lineage>
        <taxon>Bacteria</taxon>
        <taxon>Bacillati</taxon>
        <taxon>Actinomycetota</taxon>
        <taxon>Actinomycetes</taxon>
        <taxon>Mycobacteriales</taxon>
        <taxon>Nocardiaceae</taxon>
        <taxon>Rhodococcus</taxon>
    </lineage>
</organism>
<dbReference type="InterPro" id="IPR009908">
    <property type="entry name" value="Methylamine_util_MauE"/>
</dbReference>
<gene>
    <name evidence="7" type="ORF">DW322_10965</name>
</gene>
<evidence type="ECO:0000259" key="6">
    <source>
        <dbReference type="Pfam" id="PF07291"/>
    </source>
</evidence>
<feature type="transmembrane region" description="Helical" evidence="5">
    <location>
        <begin position="76"/>
        <end position="94"/>
    </location>
</feature>
<protein>
    <submittedName>
        <fullName evidence="7">DoxX family membrane protein</fullName>
    </submittedName>
</protein>
<evidence type="ECO:0000313" key="7">
    <source>
        <dbReference type="EMBL" id="TXG90637.1"/>
    </source>
</evidence>
<sequence>MWITRTSAVARLVLAAVLLASGVLKVIDPAQTVVAVRAYRLLPEELVRIVAVTLPFMEIALAAFLLLGLAVRATAIVSVVLFAGLIGAIASVWARGLSIDCGCFGGGGDAADVTWTDYATEIARDLGFVALGCWLAVFPTSPWALGVRSRRRTMAPARDVVMAE</sequence>
<dbReference type="UniPathway" id="UPA00895"/>
<reference evidence="7 8" key="1">
    <citation type="submission" date="2018-07" db="EMBL/GenBank/DDBJ databases">
        <title>Genome sequence of Rhodococcus rhodnii ATCC 35071 from Rhodnius prolixus.</title>
        <authorList>
            <person name="Patel V."/>
            <person name="Vogel K.J."/>
        </authorList>
    </citation>
    <scope>NUCLEOTIDE SEQUENCE [LARGE SCALE GENOMIC DNA]</scope>
    <source>
        <strain evidence="7 8">ATCC 35071</strain>
    </source>
</reference>
<keyword evidence="4 5" id="KW-0472">Membrane</keyword>
<evidence type="ECO:0000256" key="5">
    <source>
        <dbReference type="SAM" id="Phobius"/>
    </source>
</evidence>
<dbReference type="AlphaFoldDB" id="A0A6P2CD06"/>
<feature type="domain" description="Methylamine utilisation protein MauE" evidence="6">
    <location>
        <begin position="6"/>
        <end position="137"/>
    </location>
</feature>
<dbReference type="EMBL" id="QRCM01000001">
    <property type="protein sequence ID" value="TXG90637.1"/>
    <property type="molecule type" value="Genomic_DNA"/>
</dbReference>
<name>A0A6P2CD06_9NOCA</name>